<reference evidence="1" key="1">
    <citation type="submission" date="2023-07" db="EMBL/GenBank/DDBJ databases">
        <title>A collection of bacterial strains from the Burkholderia cepacia Research Laboratory and Repository.</title>
        <authorList>
            <person name="Lipuma J."/>
            <person name="Spilker T."/>
            <person name="Caverly L."/>
        </authorList>
    </citation>
    <scope>NUCLEOTIDE SEQUENCE</scope>
    <source>
        <strain evidence="1">AU44268</strain>
    </source>
</reference>
<evidence type="ECO:0000313" key="1">
    <source>
        <dbReference type="EMBL" id="MDN7798480.1"/>
    </source>
</evidence>
<accession>A0AAW7TAG7</accession>
<dbReference type="RefSeq" id="WP_146125891.1">
    <property type="nucleotide sequence ID" value="NZ_CADFEW010000021.1"/>
</dbReference>
<proteinExistence type="predicted"/>
<sequence>MNTMMRNLPPAKQALYRDTFALTSDEIKKVAIGTPARVWLRALPDGAQRLPGRHPQDAHTALLIRS</sequence>
<organism evidence="1 2">
    <name type="scientific">Burkholderia vietnamiensis</name>
    <dbReference type="NCBI Taxonomy" id="60552"/>
    <lineage>
        <taxon>Bacteria</taxon>
        <taxon>Pseudomonadati</taxon>
        <taxon>Pseudomonadota</taxon>
        <taxon>Betaproteobacteria</taxon>
        <taxon>Burkholderiales</taxon>
        <taxon>Burkholderiaceae</taxon>
        <taxon>Burkholderia</taxon>
        <taxon>Burkholderia cepacia complex</taxon>
    </lineage>
</organism>
<gene>
    <name evidence="1" type="ORF">QZM33_26425</name>
</gene>
<comment type="caution">
    <text evidence="1">The sequence shown here is derived from an EMBL/GenBank/DDBJ whole genome shotgun (WGS) entry which is preliminary data.</text>
</comment>
<name>A0AAW7TAG7_BURVI</name>
<protein>
    <submittedName>
        <fullName evidence="1">Uncharacterized protein</fullName>
    </submittedName>
</protein>
<dbReference type="EMBL" id="JAUJRV010000031">
    <property type="protein sequence ID" value="MDN7798480.1"/>
    <property type="molecule type" value="Genomic_DNA"/>
</dbReference>
<evidence type="ECO:0000313" key="2">
    <source>
        <dbReference type="Proteomes" id="UP001171620"/>
    </source>
</evidence>
<dbReference type="Proteomes" id="UP001171620">
    <property type="component" value="Unassembled WGS sequence"/>
</dbReference>
<dbReference type="AlphaFoldDB" id="A0AAW7TAG7"/>